<organism evidence="5 6">
    <name type="scientific">Coccomyxa viridis</name>
    <dbReference type="NCBI Taxonomy" id="1274662"/>
    <lineage>
        <taxon>Eukaryota</taxon>
        <taxon>Viridiplantae</taxon>
        <taxon>Chlorophyta</taxon>
        <taxon>core chlorophytes</taxon>
        <taxon>Trebouxiophyceae</taxon>
        <taxon>Trebouxiophyceae incertae sedis</taxon>
        <taxon>Coccomyxaceae</taxon>
        <taxon>Coccomyxa</taxon>
    </lineage>
</organism>
<keyword evidence="6" id="KW-1185">Reference proteome</keyword>
<dbReference type="PANTHER" id="PTHR15157">
    <property type="entry name" value="UV RADIATION RESISTANCE-ASSOCIATED GENE PROTEIN"/>
    <property type="match status" value="1"/>
</dbReference>
<name>A0ABP1G0Z3_9CHLO</name>
<gene>
    <name evidence="5" type="primary">g8637</name>
    <name evidence="5" type="ORF">VP750_LOCUS7760</name>
</gene>
<comment type="caution">
    <text evidence="5">The sequence shown here is derived from an EMBL/GenBank/DDBJ whole genome shotgun (WGS) entry which is preliminary data.</text>
</comment>
<dbReference type="Proteomes" id="UP001497392">
    <property type="component" value="Unassembled WGS sequence"/>
</dbReference>
<feature type="transmembrane region" description="Helical" evidence="4">
    <location>
        <begin position="493"/>
        <end position="516"/>
    </location>
</feature>
<evidence type="ECO:0000256" key="1">
    <source>
        <dbReference type="ARBA" id="ARBA00023054"/>
    </source>
</evidence>
<proteinExistence type="predicted"/>
<evidence type="ECO:0000313" key="6">
    <source>
        <dbReference type="Proteomes" id="UP001497392"/>
    </source>
</evidence>
<keyword evidence="4" id="KW-0812">Transmembrane</keyword>
<dbReference type="PANTHER" id="PTHR15157:SF5">
    <property type="entry name" value="UV RADIATION RESISTANCE-ASSOCIATED GENE PROTEIN"/>
    <property type="match status" value="1"/>
</dbReference>
<accession>A0ABP1G0Z3</accession>
<dbReference type="InterPro" id="IPR018791">
    <property type="entry name" value="UV_resistance/autophagy_Atg14"/>
</dbReference>
<protein>
    <submittedName>
        <fullName evidence="5">G8637 protein</fullName>
    </submittedName>
</protein>
<feature type="region of interest" description="Disordered" evidence="3">
    <location>
        <begin position="175"/>
        <end position="201"/>
    </location>
</feature>
<keyword evidence="4" id="KW-0472">Membrane</keyword>
<evidence type="ECO:0000313" key="5">
    <source>
        <dbReference type="EMBL" id="CAL5225854.1"/>
    </source>
</evidence>
<reference evidence="5 6" key="1">
    <citation type="submission" date="2024-06" db="EMBL/GenBank/DDBJ databases">
        <authorList>
            <person name="Kraege A."/>
            <person name="Thomma B."/>
        </authorList>
    </citation>
    <scope>NUCLEOTIDE SEQUENCE [LARGE SCALE GENOMIC DNA]</scope>
</reference>
<dbReference type="EMBL" id="CAXHTA020000015">
    <property type="protein sequence ID" value="CAL5225854.1"/>
    <property type="molecule type" value="Genomic_DNA"/>
</dbReference>
<keyword evidence="4" id="KW-1133">Transmembrane helix</keyword>
<evidence type="ECO:0000256" key="3">
    <source>
        <dbReference type="SAM" id="MobiDB-lite"/>
    </source>
</evidence>
<dbReference type="Pfam" id="PF10186">
    <property type="entry name" value="ATG14"/>
    <property type="match status" value="1"/>
</dbReference>
<evidence type="ECO:0000256" key="2">
    <source>
        <dbReference type="SAM" id="Coils"/>
    </source>
</evidence>
<sequence length="528" mass="57711">MNEERRCGCPVCRNTRRPLLCPNCVNRGYLNDLALRTARRHKQKLLERFNWALEAQRKKELQATQQQQHAKRWESLRKTSERAAEAEQELRKTLAEADQIRISNRRRTRALTEASDQLARRRLEQLVHVLPESIKQRKLHLHILLEQLNLARGHRLGALLEVLPLQIPALRHSSMDARGSSGAQHGAAQRNAGGSAQHPLSGKGRIPYVKLCGLRLPDTLTPGVDEPHEAQETGTVLGYLTLFLRLAADYLGGPLLHTLGFQASTSALWVPKSFWDAGPPTDAARHLLHVQHGNAPPATGTTATSSSSAMPGLAVITQHWENIKQSAAGGNAAMARPTRRQKEDLAMALRLLSRSAAALVAQQLGPAAQRLPTDWNPFASLAVVCMQMVASVRPDMQRSRLTSGQNSVAGSMLLRAATMGPGHCLNAEGFLPEDEDMEMVDGWDMIQRPLIWHAGASAMSAAPGAQPFLPPPPSRPGDVHNWERAMFTDSNSAYLVTAPALAAAAAAAAVLPPVALRQLLSPFSRRTH</sequence>
<keyword evidence="1 2" id="KW-0175">Coiled coil</keyword>
<feature type="coiled-coil region" evidence="2">
    <location>
        <begin position="76"/>
        <end position="103"/>
    </location>
</feature>
<evidence type="ECO:0000256" key="4">
    <source>
        <dbReference type="SAM" id="Phobius"/>
    </source>
</evidence>